<reference evidence="4" key="1">
    <citation type="journal article" date="2016" name="Nat. Commun.">
        <title>The Gonium pectorale genome demonstrates co-option of cell cycle regulation during the evolution of multicellularity.</title>
        <authorList>
            <person name="Hanschen E.R."/>
            <person name="Marriage T.N."/>
            <person name="Ferris P.J."/>
            <person name="Hamaji T."/>
            <person name="Toyoda A."/>
            <person name="Fujiyama A."/>
            <person name="Neme R."/>
            <person name="Noguchi H."/>
            <person name="Minakuchi Y."/>
            <person name="Suzuki M."/>
            <person name="Kawai-Toyooka H."/>
            <person name="Smith D.R."/>
            <person name="Sparks H."/>
            <person name="Anderson J."/>
            <person name="Bakaric R."/>
            <person name="Luria V."/>
            <person name="Karger A."/>
            <person name="Kirschner M.W."/>
            <person name="Durand P.M."/>
            <person name="Michod R.E."/>
            <person name="Nozaki H."/>
            <person name="Olson B.J."/>
        </authorList>
    </citation>
    <scope>NUCLEOTIDE SEQUENCE [LARGE SCALE GENOMIC DNA]</scope>
    <source>
        <strain evidence="4">NIES-2863</strain>
    </source>
</reference>
<evidence type="ECO:0000313" key="3">
    <source>
        <dbReference type="EMBL" id="KXZ55106.1"/>
    </source>
</evidence>
<comment type="caution">
    <text evidence="3">The sequence shown here is derived from an EMBL/GenBank/DDBJ whole genome shotgun (WGS) entry which is preliminary data.</text>
</comment>
<gene>
    <name evidence="3" type="ORF">GPECTOR_3g26</name>
</gene>
<dbReference type="EMBL" id="LSYV01000004">
    <property type="protein sequence ID" value="KXZ55106.1"/>
    <property type="molecule type" value="Genomic_DNA"/>
</dbReference>
<dbReference type="InterPro" id="IPR013766">
    <property type="entry name" value="Thioredoxin_domain"/>
</dbReference>
<keyword evidence="1" id="KW-1015">Disulfide bond</keyword>
<dbReference type="Proteomes" id="UP000075714">
    <property type="component" value="Unassembled WGS sequence"/>
</dbReference>
<dbReference type="InterPro" id="IPR017937">
    <property type="entry name" value="Thioredoxin_CS"/>
</dbReference>
<organism evidence="3 4">
    <name type="scientific">Gonium pectorale</name>
    <name type="common">Green alga</name>
    <dbReference type="NCBI Taxonomy" id="33097"/>
    <lineage>
        <taxon>Eukaryota</taxon>
        <taxon>Viridiplantae</taxon>
        <taxon>Chlorophyta</taxon>
        <taxon>core chlorophytes</taxon>
        <taxon>Chlorophyceae</taxon>
        <taxon>CS clade</taxon>
        <taxon>Chlamydomonadales</taxon>
        <taxon>Volvocaceae</taxon>
        <taxon>Gonium</taxon>
    </lineage>
</organism>
<proteinExistence type="predicted"/>
<keyword evidence="4" id="KW-1185">Reference proteome</keyword>
<dbReference type="PANTHER" id="PTHR46115">
    <property type="entry name" value="THIOREDOXIN-LIKE PROTEIN 1"/>
    <property type="match status" value="1"/>
</dbReference>
<dbReference type="InterPro" id="IPR036249">
    <property type="entry name" value="Thioredoxin-like_sf"/>
</dbReference>
<dbReference type="Pfam" id="PF00085">
    <property type="entry name" value="Thioredoxin"/>
    <property type="match status" value="1"/>
</dbReference>
<evidence type="ECO:0000313" key="4">
    <source>
        <dbReference type="Proteomes" id="UP000075714"/>
    </source>
</evidence>
<name>A0A150GYX1_GONPE</name>
<dbReference type="STRING" id="33097.A0A150GYX1"/>
<dbReference type="CDD" id="cd02947">
    <property type="entry name" value="TRX_family"/>
    <property type="match status" value="1"/>
</dbReference>
<evidence type="ECO:0000256" key="1">
    <source>
        <dbReference type="ARBA" id="ARBA00023157"/>
    </source>
</evidence>
<evidence type="ECO:0000259" key="2">
    <source>
        <dbReference type="PROSITE" id="PS51352"/>
    </source>
</evidence>
<dbReference type="PROSITE" id="PS51352">
    <property type="entry name" value="THIOREDOXIN_2"/>
    <property type="match status" value="1"/>
</dbReference>
<sequence length="174" mass="18784">MAALRAPCNVSASAMWNGRVQRICVVRPVAVALPRKAAAARPQVRTDSATLAAMPITVDAVEAPAKMVHMLTAESYNDFLADNAEKLVVVDFYAVWCGPCKMIAPELDRMAAESDSSIVFAKMDCGATNESKKLAMSLGIKALPTFHLYRNSRMVDSMTGAKVKALQELITKHA</sequence>
<feature type="domain" description="Thioredoxin" evidence="2">
    <location>
        <begin position="47"/>
        <end position="174"/>
    </location>
</feature>
<dbReference type="PROSITE" id="PS00194">
    <property type="entry name" value="THIOREDOXIN_1"/>
    <property type="match status" value="1"/>
</dbReference>
<dbReference type="PRINTS" id="PR00421">
    <property type="entry name" value="THIOREDOXIN"/>
</dbReference>
<dbReference type="SUPFAM" id="SSF52833">
    <property type="entry name" value="Thioredoxin-like"/>
    <property type="match status" value="1"/>
</dbReference>
<accession>A0A150GYX1</accession>
<protein>
    <recommendedName>
        <fullName evidence="2">Thioredoxin domain-containing protein</fullName>
    </recommendedName>
</protein>
<dbReference type="Gene3D" id="3.40.30.10">
    <property type="entry name" value="Glutaredoxin"/>
    <property type="match status" value="1"/>
</dbReference>
<dbReference type="OrthoDB" id="10263751at2759"/>
<dbReference type="AlphaFoldDB" id="A0A150GYX1"/>